<gene>
    <name evidence="1" type="ORF">CHH64_14500</name>
</gene>
<evidence type="ECO:0000313" key="1">
    <source>
        <dbReference type="EMBL" id="PAD20293.1"/>
    </source>
</evidence>
<dbReference type="Proteomes" id="UP000216013">
    <property type="component" value="Unassembled WGS sequence"/>
</dbReference>
<comment type="caution">
    <text evidence="1">The sequence shown here is derived from an EMBL/GenBank/DDBJ whole genome shotgun (WGS) entry which is preliminary data.</text>
</comment>
<proteinExistence type="predicted"/>
<protein>
    <submittedName>
        <fullName evidence="1">Uncharacterized protein</fullName>
    </submittedName>
</protein>
<dbReference type="EMBL" id="NPBV01000024">
    <property type="protein sequence ID" value="PAD20293.1"/>
    <property type="molecule type" value="Genomic_DNA"/>
</dbReference>
<name>A0A268A845_9BACI</name>
<sequence>MIMMKNAAILSEEYFLSYFRLLMNTRGCTEEQAYQLTVEQIFEGDINLFGEDTKKNFKLAYKAVKGN</sequence>
<evidence type="ECO:0000313" key="2">
    <source>
        <dbReference type="Proteomes" id="UP000216013"/>
    </source>
</evidence>
<accession>A0A268A845</accession>
<organism evidence="1 2">
    <name type="scientific">Terribacillus saccharophilus</name>
    <dbReference type="NCBI Taxonomy" id="361277"/>
    <lineage>
        <taxon>Bacteria</taxon>
        <taxon>Bacillati</taxon>
        <taxon>Bacillota</taxon>
        <taxon>Bacilli</taxon>
        <taxon>Bacillales</taxon>
        <taxon>Bacillaceae</taxon>
        <taxon>Terribacillus</taxon>
    </lineage>
</organism>
<dbReference type="RefSeq" id="WP_095234343.1">
    <property type="nucleotide sequence ID" value="NZ_NPBD01000015.1"/>
</dbReference>
<dbReference type="AlphaFoldDB" id="A0A268A845"/>
<reference evidence="1 2" key="1">
    <citation type="submission" date="2017-07" db="EMBL/GenBank/DDBJ databases">
        <title>Isolation and whole genome analysis of endospore-forming bacteria from heroin.</title>
        <authorList>
            <person name="Kalinowski J."/>
            <person name="Ahrens B."/>
            <person name="Al-Dilaimi A."/>
            <person name="Winkler A."/>
            <person name="Wibberg D."/>
            <person name="Schleenbecker U."/>
            <person name="Ruckert C."/>
            <person name="Wolfel R."/>
            <person name="Grass G."/>
        </authorList>
    </citation>
    <scope>NUCLEOTIDE SEQUENCE [LARGE SCALE GENOMIC DNA]</scope>
    <source>
        <strain evidence="1 2">7528</strain>
    </source>
</reference>